<reference evidence="3 4" key="1">
    <citation type="submission" date="2024-04" db="EMBL/GenBank/DDBJ databases">
        <title>Polymorphospora sp. isolated from Baiyangdian Lake in Xiong'an New Area.</title>
        <authorList>
            <person name="Zhang X."/>
            <person name="Liu J."/>
        </authorList>
    </citation>
    <scope>NUCLEOTIDE SEQUENCE [LARGE SCALE GENOMIC DNA]</scope>
    <source>
        <strain evidence="3 4">2-325</strain>
    </source>
</reference>
<gene>
    <name evidence="3" type="ORF">AAFH96_32635</name>
</gene>
<dbReference type="Pfam" id="PF19054">
    <property type="entry name" value="DUF5753"/>
    <property type="match status" value="1"/>
</dbReference>
<protein>
    <submittedName>
        <fullName evidence="3">Helix-turn-helix transcriptional regulator</fullName>
    </submittedName>
</protein>
<feature type="compositionally biased region" description="Low complexity" evidence="1">
    <location>
        <begin position="392"/>
        <end position="405"/>
    </location>
</feature>
<evidence type="ECO:0000313" key="4">
    <source>
        <dbReference type="Proteomes" id="UP001582793"/>
    </source>
</evidence>
<keyword evidence="4" id="KW-1185">Reference proteome</keyword>
<dbReference type="CDD" id="cd00093">
    <property type="entry name" value="HTH_XRE"/>
    <property type="match status" value="1"/>
</dbReference>
<dbReference type="RefSeq" id="WP_375736764.1">
    <property type="nucleotide sequence ID" value="NZ_JBCGDC010000170.1"/>
</dbReference>
<feature type="region of interest" description="Disordered" evidence="1">
    <location>
        <begin position="376"/>
        <end position="433"/>
    </location>
</feature>
<evidence type="ECO:0000256" key="1">
    <source>
        <dbReference type="SAM" id="MobiDB-lite"/>
    </source>
</evidence>
<dbReference type="InterPro" id="IPR043917">
    <property type="entry name" value="DUF5753"/>
</dbReference>
<dbReference type="InterPro" id="IPR010982">
    <property type="entry name" value="Lambda_DNA-bd_dom_sf"/>
</dbReference>
<evidence type="ECO:0000259" key="2">
    <source>
        <dbReference type="PROSITE" id="PS50943"/>
    </source>
</evidence>
<dbReference type="InterPro" id="IPR001387">
    <property type="entry name" value="Cro/C1-type_HTH"/>
</dbReference>
<dbReference type="PROSITE" id="PS50943">
    <property type="entry name" value="HTH_CROC1"/>
    <property type="match status" value="1"/>
</dbReference>
<dbReference type="Gene3D" id="1.10.260.40">
    <property type="entry name" value="lambda repressor-like DNA-binding domains"/>
    <property type="match status" value="1"/>
</dbReference>
<name>A0ABV5D197_9ACTN</name>
<dbReference type="Proteomes" id="UP001582793">
    <property type="component" value="Unassembled WGS sequence"/>
</dbReference>
<dbReference type="SMART" id="SM00530">
    <property type="entry name" value="HTH_XRE"/>
    <property type="match status" value="2"/>
</dbReference>
<dbReference type="EMBL" id="JBCGDC010000170">
    <property type="protein sequence ID" value="MFB6397804.1"/>
    <property type="molecule type" value="Genomic_DNA"/>
</dbReference>
<evidence type="ECO:0000313" key="3">
    <source>
        <dbReference type="EMBL" id="MFB6397804.1"/>
    </source>
</evidence>
<organism evidence="3 4">
    <name type="scientific">Polymorphospora lycopeni</name>
    <dbReference type="NCBI Taxonomy" id="3140240"/>
    <lineage>
        <taxon>Bacteria</taxon>
        <taxon>Bacillati</taxon>
        <taxon>Actinomycetota</taxon>
        <taxon>Actinomycetes</taxon>
        <taxon>Micromonosporales</taxon>
        <taxon>Micromonosporaceae</taxon>
        <taxon>Polymorphospora</taxon>
    </lineage>
</organism>
<comment type="caution">
    <text evidence="3">The sequence shown here is derived from an EMBL/GenBank/DDBJ whole genome shotgun (WGS) entry which is preliminary data.</text>
</comment>
<sequence length="433" mass="49446">MPYKRPPTSLRARWLAEQMRRLRKERGVALKTASRHLGIDHSALARREKAEWPFLDGVASLLDVYQLTDGRRRATLLHLDADTHRRDAWDRDDIPPSNPDQQENAVPFPERHRPTVRNQWLAEQLRQLRVDRRLTLQQVGTQFGVDWSSVGRFERGELKLKYDTVTALLDLYHVFDDRQRDQLCSLALDARHGDHWDVDFGDELDYRPYVNLAWLETRATAIRYYATTRIPDLLQTPEYTARLIQTQMGIHHPTPEHQAAVAAHTTRRNTFHEGKTRLSAVITETALRTQVGDTHLAEQQIAHLHALANQPRYTIRVLPDGHETAARYDTPFTVFDMPDPYPPVAVTHSLAGRLYLEHPRSLRFTVAHDHLHTAAHNLVPDPASPPTQPNETAGRATTAAAPRTTNDARHRTAATRTANDPHHTPTTGPRGNR</sequence>
<accession>A0ABV5D197</accession>
<proteinExistence type="predicted"/>
<dbReference type="Pfam" id="PF13560">
    <property type="entry name" value="HTH_31"/>
    <property type="match status" value="1"/>
</dbReference>
<dbReference type="SUPFAM" id="SSF47413">
    <property type="entry name" value="lambda repressor-like DNA-binding domains"/>
    <property type="match status" value="1"/>
</dbReference>
<feature type="region of interest" description="Disordered" evidence="1">
    <location>
        <begin position="87"/>
        <end position="113"/>
    </location>
</feature>
<feature type="compositionally biased region" description="Polar residues" evidence="1">
    <location>
        <begin position="424"/>
        <end position="433"/>
    </location>
</feature>
<feature type="domain" description="HTH cro/C1-type" evidence="2">
    <location>
        <begin position="125"/>
        <end position="178"/>
    </location>
</feature>